<dbReference type="InterPro" id="IPR029063">
    <property type="entry name" value="SAM-dependent_MTases_sf"/>
</dbReference>
<keyword evidence="1 6" id="KW-0489">Methyltransferase</keyword>
<accession>A0A1Z2XJD4</accession>
<dbReference type="Gene3D" id="3.40.50.150">
    <property type="entry name" value="Vaccinia Virus protein VP39"/>
    <property type="match status" value="1"/>
</dbReference>
<dbReference type="PANTHER" id="PTHR43712:SF2">
    <property type="entry name" value="O-METHYLTRANSFERASE CICE"/>
    <property type="match status" value="1"/>
</dbReference>
<dbReference type="AlphaFoldDB" id="A0A1B1S990"/>
<reference evidence="7" key="1">
    <citation type="submission" date="2016-04" db="EMBL/GenBank/DDBJ databases">
        <title>Complete Genome Sequences of Twelve Strains of a Stable Defined Moderately Diverse Mouse Microbiota 2 (sDMDMm2).</title>
        <authorList>
            <person name="Uchimura Y."/>
            <person name="Wyss M."/>
            <person name="Brugiroux S."/>
            <person name="Limenitakis J.P."/>
            <person name="Stecher B."/>
            <person name="McCoy K.D."/>
            <person name="Macpherson A.J."/>
        </authorList>
    </citation>
    <scope>NUCLEOTIDE SEQUENCE [LARGE SCALE GENOMIC DNA]</scope>
    <source>
        <strain evidence="7">YL27</strain>
    </source>
</reference>
<dbReference type="InterPro" id="IPR016461">
    <property type="entry name" value="COMT-like"/>
</dbReference>
<feature type="domain" description="BVU-1015-like N-terminal dimerisation-like" evidence="5">
    <location>
        <begin position="22"/>
        <end position="95"/>
    </location>
</feature>
<dbReference type="PIRSF" id="PIRSF005739">
    <property type="entry name" value="O-mtase"/>
    <property type="match status" value="1"/>
</dbReference>
<evidence type="ECO:0000313" key="7">
    <source>
        <dbReference type="Proteomes" id="UP000186351"/>
    </source>
</evidence>
<dbReference type="GO" id="GO:0008171">
    <property type="term" value="F:O-methyltransferase activity"/>
    <property type="evidence" value="ECO:0007669"/>
    <property type="project" value="InterPro"/>
</dbReference>
<dbReference type="InterPro" id="IPR036388">
    <property type="entry name" value="WH-like_DNA-bd_sf"/>
</dbReference>
<gene>
    <name evidence="6" type="ORF">A4V02_06280</name>
</gene>
<keyword evidence="2 6" id="KW-0808">Transferase</keyword>
<dbReference type="GO" id="GO:0032259">
    <property type="term" value="P:methylation"/>
    <property type="evidence" value="ECO:0007669"/>
    <property type="project" value="UniProtKB-KW"/>
</dbReference>
<evidence type="ECO:0000256" key="1">
    <source>
        <dbReference type="ARBA" id="ARBA00022603"/>
    </source>
</evidence>
<dbReference type="Gene3D" id="1.20.58.1390">
    <property type="match status" value="1"/>
</dbReference>
<dbReference type="SUPFAM" id="SSF53335">
    <property type="entry name" value="S-adenosyl-L-methionine-dependent methyltransferases"/>
    <property type="match status" value="1"/>
</dbReference>
<sequence>MNLFPELKKRYSGDNLNAREAQRLAEFIAFGPVVFQTARILLKWGILDIIRDSDNGMTIDEVAKHTNISIYAAKCLMEAALCIGILFIDPETDRFKISKTGWFLINDPAVRVNIDFNHDVNYEGWFHLEESLKEGKPAGLKHFGDWPTVYEGLSSLPEQVQKSWFGFDHFYSDSSFPEALEIVFKKNKTRSLYDVGGNTGKWALQCVAYDNDVEVTILDLPQQIKLMETNTSGKEGANRIKGYGINLLEASAKFPKNETAPDAIWMSQFLDCFSMEEIVSILSIAKEAMGDNTRIYIMETLWDRQRFEPAAFCLTMTSLYFTAIANGNSKMYNTEDLAECIKKAGLEIEKIYDGLGQGHSIIKVKLINQ</sequence>
<dbReference type="RefSeq" id="WP_068960703.1">
    <property type="nucleotide sequence ID" value="NZ_CP015402.2"/>
</dbReference>
<protein>
    <submittedName>
        <fullName evidence="6">SAM-dependent methyltransferase</fullName>
    </submittedName>
</protein>
<accession>A0A1B1S990</accession>
<evidence type="ECO:0000313" key="6">
    <source>
        <dbReference type="EMBL" id="ANU63366.1"/>
    </source>
</evidence>
<dbReference type="OrthoDB" id="9805418at2"/>
<feature type="domain" description="O-methyltransferase C-terminal" evidence="4">
    <location>
        <begin position="184"/>
        <end position="345"/>
    </location>
</feature>
<dbReference type="InterPro" id="IPR036390">
    <property type="entry name" value="WH_DNA-bd_sf"/>
</dbReference>
<dbReference type="GeneID" id="65536458"/>
<dbReference type="PROSITE" id="PS51683">
    <property type="entry name" value="SAM_OMT_II"/>
    <property type="match status" value="1"/>
</dbReference>
<dbReference type="Gene3D" id="1.10.10.10">
    <property type="entry name" value="Winged helix-like DNA-binding domain superfamily/Winged helix DNA-binding domain"/>
    <property type="match status" value="1"/>
</dbReference>
<evidence type="ECO:0000256" key="3">
    <source>
        <dbReference type="ARBA" id="ARBA00022691"/>
    </source>
</evidence>
<evidence type="ECO:0000256" key="2">
    <source>
        <dbReference type="ARBA" id="ARBA00022679"/>
    </source>
</evidence>
<organism evidence="6 7">
    <name type="scientific">Muribaculum intestinale</name>
    <dbReference type="NCBI Taxonomy" id="1796646"/>
    <lineage>
        <taxon>Bacteria</taxon>
        <taxon>Pseudomonadati</taxon>
        <taxon>Bacteroidota</taxon>
        <taxon>Bacteroidia</taxon>
        <taxon>Bacteroidales</taxon>
        <taxon>Muribaculaceae</taxon>
        <taxon>Muribaculum</taxon>
    </lineage>
</organism>
<dbReference type="STRING" id="1796646.A4V02_06280"/>
<dbReference type="PANTHER" id="PTHR43712">
    <property type="entry name" value="PUTATIVE (AFU_ORTHOLOGUE AFUA_4G14580)-RELATED"/>
    <property type="match status" value="1"/>
</dbReference>
<name>A0A1B1S990_9BACT</name>
<dbReference type="InterPro" id="IPR049480">
    <property type="entry name" value="BVU_1015-like_N"/>
</dbReference>
<evidence type="ECO:0000259" key="4">
    <source>
        <dbReference type="Pfam" id="PF00891"/>
    </source>
</evidence>
<dbReference type="Pfam" id="PF00891">
    <property type="entry name" value="Methyltransf_2"/>
    <property type="match status" value="1"/>
</dbReference>
<evidence type="ECO:0000259" key="5">
    <source>
        <dbReference type="Pfam" id="PF21212"/>
    </source>
</evidence>
<dbReference type="InterPro" id="IPR001077">
    <property type="entry name" value="COMT_C"/>
</dbReference>
<proteinExistence type="predicted"/>
<dbReference type="Proteomes" id="UP000186351">
    <property type="component" value="Chromosome"/>
</dbReference>
<dbReference type="SUPFAM" id="SSF46785">
    <property type="entry name" value="Winged helix' DNA-binding domain"/>
    <property type="match status" value="1"/>
</dbReference>
<dbReference type="EMBL" id="CP015402">
    <property type="protein sequence ID" value="ANU63366.1"/>
    <property type="molecule type" value="Genomic_DNA"/>
</dbReference>
<dbReference type="Pfam" id="PF21212">
    <property type="entry name" value="Dimerisation2-like_dom"/>
    <property type="match status" value="1"/>
</dbReference>
<keyword evidence="3" id="KW-0949">S-adenosyl-L-methionine</keyword>
<keyword evidence="7" id="KW-1185">Reference proteome</keyword>
<dbReference type="KEGG" id="pary:A4V02_06280"/>